<geneLocation type="plasmid" evidence="2">
    <name>pAFAEC</name>
</geneLocation>
<proteinExistence type="predicted"/>
<gene>
    <name evidence="2" type="ORF">AFAEC_a0116</name>
</gene>
<dbReference type="EMBL" id="CP053838">
    <property type="protein sequence ID" value="QKF74557.1"/>
    <property type="molecule type" value="Genomic_DNA"/>
</dbReference>
<protein>
    <submittedName>
        <fullName evidence="2">DUF4297 domain-containing protein</fullName>
    </submittedName>
</protein>
<keyword evidence="2" id="KW-0614">Plasmid</keyword>
<dbReference type="AlphaFoldDB" id="A0A6M8N9C3"/>
<name>A0A6M8N9C3_9BACT</name>
<feature type="domain" description="CD-NTase associated protein 4-like DNA endonuclease" evidence="1">
    <location>
        <begin position="14"/>
        <end position="217"/>
    </location>
</feature>
<dbReference type="OrthoDB" id="6678516at2"/>
<reference evidence="2" key="1">
    <citation type="submission" date="2020-05" db="EMBL/GenBank/DDBJ databases">
        <title>Complete genome sequencing of Campylobacter and Arcobacter type strains.</title>
        <authorList>
            <person name="Miller W.G."/>
            <person name="Yee E."/>
        </authorList>
    </citation>
    <scope>NUCLEOTIDE SEQUENCE [LARGE SCALE GENOMIC DNA]</scope>
    <source>
        <strain evidence="2">CCUG 66484</strain>
        <plasmid evidence="2">pAFAEC</plasmid>
    </source>
</reference>
<evidence type="ECO:0000259" key="1">
    <source>
        <dbReference type="Pfam" id="PF14130"/>
    </source>
</evidence>
<dbReference type="GO" id="GO:0004518">
    <property type="term" value="F:nuclease activity"/>
    <property type="evidence" value="ECO:0007669"/>
    <property type="project" value="InterPro"/>
</dbReference>
<organism evidence="2">
    <name type="scientific">Aliarcobacter faecis</name>
    <dbReference type="NCBI Taxonomy" id="1564138"/>
    <lineage>
        <taxon>Bacteria</taxon>
        <taxon>Pseudomonadati</taxon>
        <taxon>Campylobacterota</taxon>
        <taxon>Epsilonproteobacteria</taxon>
        <taxon>Campylobacterales</taxon>
        <taxon>Arcobacteraceae</taxon>
        <taxon>Aliarcobacter</taxon>
    </lineage>
</organism>
<dbReference type="Pfam" id="PF14130">
    <property type="entry name" value="Cap4_nuclease"/>
    <property type="match status" value="1"/>
</dbReference>
<dbReference type="InterPro" id="IPR025382">
    <property type="entry name" value="Cap4-like_endonuclease_dom"/>
</dbReference>
<dbReference type="RefSeq" id="WP_026805426.1">
    <property type="nucleotide sequence ID" value="NZ_CP053838.1"/>
</dbReference>
<accession>A0A6M8N9C3</accession>
<dbReference type="KEGG" id="afc:AFAEC_a0116"/>
<evidence type="ECO:0000313" key="2">
    <source>
        <dbReference type="EMBL" id="QKF74557.1"/>
    </source>
</evidence>
<sequence length="355" mass="40757">MANSNPLYTPQREKAGAQTFGKYMYQYHWALYRIFKEHESEKEYAVFIELHEDVVLADSLEVAQVKFEFNQVKTTTGKYTDKKLIKQDPKTKSSTLGKLISSGTNPAYFDKVDSINLVASNGFSIPLKTKGIDLQNISINYISDDCLKSMSDAITKELSSNSFPINLHFIVPDLPEKSFEQTIIGHITEVILKLYPGATINAQNIYRALIDELTRKGRLTFDFTNWDKFIKEKALTSLTVTQVINEHTNRKQDIKVYEELDIFMNDLGLKSLEKRNWKKSFERYYLQRVGNKATNQFDISSDIKTTISKYLPNSNDDITLLLSQAIDSLSEKTKKKFDNDMDIKCAILCELILED</sequence>